<protein>
    <submittedName>
        <fullName evidence="5">Uncharacterized protein LOC34623697</fullName>
    </submittedName>
</protein>
<dbReference type="OrthoDB" id="2498029at2759"/>
<feature type="domain" description="Serine aminopeptidase S33" evidence="3">
    <location>
        <begin position="99"/>
        <end position="342"/>
    </location>
</feature>
<dbReference type="PANTHER" id="PTHR47751">
    <property type="entry name" value="SUPERFAMILY HYDROLASE, PUTATIVE (AFU_ORTHOLOGUE AFUA_2G16580)-RELATED"/>
    <property type="match status" value="1"/>
</dbReference>
<dbReference type="InterPro" id="IPR029058">
    <property type="entry name" value="AB_hydrolase_fold"/>
</dbReference>
<dbReference type="InterPro" id="IPR022742">
    <property type="entry name" value="Hydrolase_4"/>
</dbReference>
<gene>
    <name evidence="5" type="primary">LOC34623697</name>
</gene>
<evidence type="ECO:0000256" key="2">
    <source>
        <dbReference type="SAM" id="SignalP"/>
    </source>
</evidence>
<dbReference type="RefSeq" id="XP_026191736.1">
    <property type="nucleotide sequence ID" value="XM_026335951.1"/>
</dbReference>
<feature type="chain" id="PRO_5028095231" evidence="2">
    <location>
        <begin position="16"/>
        <end position="376"/>
    </location>
</feature>
<sequence>MEYLIWKALFVAALALLITVSFDPDITTDPMRFVAPRDAGGTVTKVKSLERLTFSVEVEGEKLHCWLFLPEAQSKSKTPPPVVVAAYGLGVQKDIALIPFATNLAARGLSVVLFDYRHWGVSGGFPRHVADPQKEVQDVISILEHLQNTNGLERKVDTNRIALYGASLGGGVMLTVASQLSQKKHPMEPSVKAVVAAVPFVSGKDTQAAAVKRADFVERIRVIWAVMQDMFWSYLKKESVVYIRLAKSEESKGVSAMRLNKNEYDIWASRTPLMGKAVDGAWENRLAARTLYNISRFQADDSAVAFLDIPTLVIAGTYDNICPIEPIRRMVQQHAGKKSRKELVLKEFPIHHFEFLTAEHFPVLVETTVSFLKDHI</sequence>
<dbReference type="GeneID" id="34623697"/>
<evidence type="ECO:0000313" key="5">
    <source>
        <dbReference type="RefSeq" id="XP_026191736.1"/>
    </source>
</evidence>
<feature type="signal peptide" evidence="2">
    <location>
        <begin position="1"/>
        <end position="15"/>
    </location>
</feature>
<keyword evidence="4" id="KW-1185">Reference proteome</keyword>
<dbReference type="Gene3D" id="3.40.50.1820">
    <property type="entry name" value="alpha/beta hydrolase"/>
    <property type="match status" value="1"/>
</dbReference>
<name>A0A6P6RV59_9EIME</name>
<evidence type="ECO:0000313" key="4">
    <source>
        <dbReference type="Proteomes" id="UP000515125"/>
    </source>
</evidence>
<dbReference type="Proteomes" id="UP000515125">
    <property type="component" value="Unplaced"/>
</dbReference>
<accession>A0A6P6RV59</accession>
<evidence type="ECO:0000259" key="3">
    <source>
        <dbReference type="Pfam" id="PF12146"/>
    </source>
</evidence>
<dbReference type="InterPro" id="IPR051411">
    <property type="entry name" value="Polyketide_trans_af380"/>
</dbReference>
<organism evidence="4 5">
    <name type="scientific">Cyclospora cayetanensis</name>
    <dbReference type="NCBI Taxonomy" id="88456"/>
    <lineage>
        <taxon>Eukaryota</taxon>
        <taxon>Sar</taxon>
        <taxon>Alveolata</taxon>
        <taxon>Apicomplexa</taxon>
        <taxon>Conoidasida</taxon>
        <taxon>Coccidia</taxon>
        <taxon>Eucoccidiorida</taxon>
        <taxon>Eimeriorina</taxon>
        <taxon>Eimeriidae</taxon>
        <taxon>Cyclospora</taxon>
    </lineage>
</organism>
<comment type="similarity">
    <text evidence="1">Belongs to the polyketide transferase af380 family.</text>
</comment>
<evidence type="ECO:0000256" key="1">
    <source>
        <dbReference type="ARBA" id="ARBA00029464"/>
    </source>
</evidence>
<dbReference type="SUPFAM" id="SSF53474">
    <property type="entry name" value="alpha/beta-Hydrolases"/>
    <property type="match status" value="1"/>
</dbReference>
<reference evidence="5" key="1">
    <citation type="submission" date="2025-08" db="UniProtKB">
        <authorList>
            <consortium name="RefSeq"/>
        </authorList>
    </citation>
    <scope>IDENTIFICATION</scope>
</reference>
<dbReference type="Pfam" id="PF12146">
    <property type="entry name" value="Hydrolase_4"/>
    <property type="match status" value="1"/>
</dbReference>
<dbReference type="PANTHER" id="PTHR47751:SF2">
    <property type="entry name" value="DLTD N-TERMINAL DOMAIN PROTEIN (AFU_ORTHOLOGUE AFUA_8G00380)-RELATED"/>
    <property type="match status" value="1"/>
</dbReference>
<keyword evidence="2" id="KW-0732">Signal</keyword>
<proteinExistence type="inferred from homology"/>
<dbReference type="AlphaFoldDB" id="A0A6P6RV59"/>